<dbReference type="PANTHER" id="PTHR12496">
    <property type="entry name" value="CGI-41 METHYLTRANSFERASE"/>
    <property type="match status" value="1"/>
</dbReference>
<dbReference type="AlphaFoldDB" id="S8D6C2"/>
<protein>
    <recommendedName>
        <fullName evidence="2">Methyltransferase domain-containing protein</fullName>
    </recommendedName>
</protein>
<accession>S8D6C2</accession>
<feature type="non-terminal residue" evidence="3">
    <location>
        <position position="514"/>
    </location>
</feature>
<evidence type="ECO:0000313" key="4">
    <source>
        <dbReference type="Proteomes" id="UP000015453"/>
    </source>
</evidence>
<name>S8D6C2_9LAMI</name>
<dbReference type="PANTHER" id="PTHR12496:SF0">
    <property type="entry name" value="METHYLTRANSFERASE DOMAIN-CONTAINING PROTEIN"/>
    <property type="match status" value="1"/>
</dbReference>
<dbReference type="Gene3D" id="3.40.50.150">
    <property type="entry name" value="Vaccinia Virus protein VP39"/>
    <property type="match status" value="1"/>
</dbReference>
<dbReference type="EMBL" id="AUSU01000627">
    <property type="protein sequence ID" value="EPS72956.1"/>
    <property type="molecule type" value="Genomic_DNA"/>
</dbReference>
<evidence type="ECO:0000256" key="1">
    <source>
        <dbReference type="SAM" id="MobiDB-lite"/>
    </source>
</evidence>
<dbReference type="InterPro" id="IPR052220">
    <property type="entry name" value="METTL25"/>
</dbReference>
<feature type="region of interest" description="Disordered" evidence="1">
    <location>
        <begin position="378"/>
        <end position="404"/>
    </location>
</feature>
<organism evidence="3 4">
    <name type="scientific">Genlisea aurea</name>
    <dbReference type="NCBI Taxonomy" id="192259"/>
    <lineage>
        <taxon>Eukaryota</taxon>
        <taxon>Viridiplantae</taxon>
        <taxon>Streptophyta</taxon>
        <taxon>Embryophyta</taxon>
        <taxon>Tracheophyta</taxon>
        <taxon>Spermatophyta</taxon>
        <taxon>Magnoliopsida</taxon>
        <taxon>eudicotyledons</taxon>
        <taxon>Gunneridae</taxon>
        <taxon>Pentapetalae</taxon>
        <taxon>asterids</taxon>
        <taxon>lamiids</taxon>
        <taxon>Lamiales</taxon>
        <taxon>Lentibulariaceae</taxon>
        <taxon>Genlisea</taxon>
    </lineage>
</organism>
<feature type="non-terminal residue" evidence="3">
    <location>
        <position position="1"/>
    </location>
</feature>
<dbReference type="Pfam" id="PF13679">
    <property type="entry name" value="Methyltransf_32"/>
    <property type="match status" value="1"/>
</dbReference>
<dbReference type="Proteomes" id="UP000015453">
    <property type="component" value="Unassembled WGS sequence"/>
</dbReference>
<keyword evidence="4" id="KW-1185">Reference proteome</keyword>
<evidence type="ECO:0000313" key="3">
    <source>
        <dbReference type="EMBL" id="EPS72956.1"/>
    </source>
</evidence>
<dbReference type="SUPFAM" id="SSF53335">
    <property type="entry name" value="S-adenosyl-L-methionine-dependent methyltransferases"/>
    <property type="match status" value="1"/>
</dbReference>
<feature type="compositionally biased region" description="Basic residues" evidence="1">
    <location>
        <begin position="384"/>
        <end position="394"/>
    </location>
</feature>
<feature type="domain" description="Methyltransferase" evidence="2">
    <location>
        <begin position="118"/>
        <end position="301"/>
    </location>
</feature>
<dbReference type="InterPro" id="IPR025714">
    <property type="entry name" value="Methyltranfer_dom"/>
</dbReference>
<evidence type="ECO:0000259" key="2">
    <source>
        <dbReference type="Pfam" id="PF13679"/>
    </source>
</evidence>
<proteinExistence type="predicted"/>
<dbReference type="OrthoDB" id="10258156at2759"/>
<gene>
    <name evidence="3" type="ORF">M569_01800</name>
</gene>
<sequence length="514" mass="57272">KFSCKTASETLRWISAILQFLESYRFFLDAHLVNFFKDRLWEKVDVEWMDCLRNESVESLLRIPSGVVQDHWPASLKQYVLTLDSLSLPRDQTDLQEAFQGLKIEPLNTVVSQGMNRKKKHEIETLSAVVSSVAGRVGAKTIVDVGSGQGYLAQVLAFEHGLSVVAIDASPHHGSVTAARSLRIEKHYAARKNKLGLTNKSFVSPKTVTCRVQSPSMLKDVLNCTIPTGSVGNSVMVPRDEAEPLLHDSASALRTNAGSSFLLAGLHACGDLSVTMLRTFVECEDVKALVSIGCCYNLLSEEDDDGHRGFPVSRGAKPLCSVLGKNARDLACQSAERWKCLEEGDGFHNFELHAFRAAFQMLLFRYYPETLDGRSLPSVGRQGKTLRRRQHQRGSSHLASKESSEEPSFLAKRYSGFVEFSKSGLRKLGLPESSSHIEYSRIIWHEAEIYFELIGPYWTLRAALGPVLETALMLDRVLYLQEQQEGSLLIEEVELVSVFHPFLSPRNLALIASK</sequence>
<comment type="caution">
    <text evidence="3">The sequence shown here is derived from an EMBL/GenBank/DDBJ whole genome shotgun (WGS) entry which is preliminary data.</text>
</comment>
<reference evidence="3 4" key="1">
    <citation type="journal article" date="2013" name="BMC Genomics">
        <title>The miniature genome of a carnivorous plant Genlisea aurea contains a low number of genes and short non-coding sequences.</title>
        <authorList>
            <person name="Leushkin E.V."/>
            <person name="Sutormin R.A."/>
            <person name="Nabieva E.R."/>
            <person name="Penin A.A."/>
            <person name="Kondrashov A.S."/>
            <person name="Logacheva M.D."/>
        </authorList>
    </citation>
    <scope>NUCLEOTIDE SEQUENCE [LARGE SCALE GENOMIC DNA]</scope>
</reference>
<dbReference type="InterPro" id="IPR029063">
    <property type="entry name" value="SAM-dependent_MTases_sf"/>
</dbReference>